<keyword evidence="1" id="KW-0853">WD repeat</keyword>
<keyword evidence="2" id="KW-0677">Repeat</keyword>
<evidence type="ECO:0000313" key="3">
    <source>
        <dbReference type="EMBL" id="AUV58824.1"/>
    </source>
</evidence>
<organism evidence="3">
    <name type="scientific">Bandra megavirus</name>
    <dbReference type="NCBI Taxonomy" id="2071566"/>
    <lineage>
        <taxon>Viruses</taxon>
        <taxon>Varidnaviria</taxon>
        <taxon>Bamfordvirae</taxon>
        <taxon>Nucleocytoviricota</taxon>
        <taxon>Megaviricetes</taxon>
        <taxon>Imitervirales</taxon>
        <taxon>Mimiviridae</taxon>
        <taxon>Megamimivirinae</taxon>
        <taxon>Megavirus</taxon>
    </lineage>
</organism>
<dbReference type="InterPro" id="IPR051350">
    <property type="entry name" value="WD_repeat-ST_regulator"/>
</dbReference>
<proteinExistence type="predicted"/>
<dbReference type="EMBL" id="MG779377">
    <property type="protein sequence ID" value="AUV58824.1"/>
    <property type="molecule type" value="Genomic_DNA"/>
</dbReference>
<dbReference type="InterPro" id="IPR015943">
    <property type="entry name" value="WD40/YVTN_repeat-like_dom_sf"/>
</dbReference>
<sequence length="477" mass="56150">MNELDHQILVMESIRDLVIDLEDGINKLGFGTNRNIMSESCQYFEKLLSWDKSNRINILVPNVYVMRDIIMSFHNDIRQTGEYPEWEYTLIAHQCYDFLGLYYEKFYQTIVPSNQFDRLLDHIDTIGYDNKTIKLLLRNMPLDYDISQFPPELIDEMYKLVTKCKIITINEVGIPMFYNSKNKKYENTLNCPKGPVSGYKMNKIIYGSIKKYIVFTNNENVCIWSTEDNKILHKIPNNFYDGYVVCMKFINNDTRLCIIYSKTFKILDTITWTIVYDHYNNGYSNYWIKNGHISNCDKFLVYTEKNIVGFDKIIIWDILNKKIIYTFQQEDIQTVGFSPNGKFLVSVSDDMISIYNIKDKIKTKIFLESKTSSLCFTPDSKYLIVTKHNKILVIDIQSQSIIKKFNRGGGYINSIVYVNDKKLVFGSRDRLVSSCNIETGDIITIWRDKYRIDNICIIHKYHQDLIDKIKPRVKDLD</sequence>
<dbReference type="PANTHER" id="PTHR22838:SF0">
    <property type="entry name" value="WD REPEAT-CONTAINING PROTEIN 26"/>
    <property type="match status" value="1"/>
</dbReference>
<evidence type="ECO:0000256" key="2">
    <source>
        <dbReference type="ARBA" id="ARBA00022737"/>
    </source>
</evidence>
<dbReference type="Gene3D" id="2.130.10.10">
    <property type="entry name" value="YVTN repeat-like/Quinoprotein amine dehydrogenase"/>
    <property type="match status" value="2"/>
</dbReference>
<accession>A0A2K9V9G2</accession>
<dbReference type="SMART" id="SM00320">
    <property type="entry name" value="WD40"/>
    <property type="match status" value="3"/>
</dbReference>
<dbReference type="Pfam" id="PF00400">
    <property type="entry name" value="WD40"/>
    <property type="match status" value="1"/>
</dbReference>
<dbReference type="SUPFAM" id="SSF82171">
    <property type="entry name" value="DPP6 N-terminal domain-like"/>
    <property type="match status" value="1"/>
</dbReference>
<protein>
    <submittedName>
        <fullName evidence="3">BTB POZ domain-containing protein</fullName>
    </submittedName>
</protein>
<dbReference type="PANTHER" id="PTHR22838">
    <property type="entry name" value="WD REPEAT PROTEIN 26-RELATED"/>
    <property type="match status" value="1"/>
</dbReference>
<reference evidence="3" key="1">
    <citation type="submission" date="2018-01" db="EMBL/GenBank/DDBJ databases">
        <title>Draft genome sequence of Bandra megavirus.</title>
        <authorList>
            <person name="Chatterjee A."/>
            <person name="Yadav R."/>
            <person name="Kondabagil K."/>
        </authorList>
    </citation>
    <scope>NUCLEOTIDE SEQUENCE</scope>
    <source>
        <strain evidence="3">KK-1</strain>
    </source>
</reference>
<dbReference type="InterPro" id="IPR001680">
    <property type="entry name" value="WD40_rpt"/>
</dbReference>
<name>A0A2K9V9G2_9VIRU</name>
<evidence type="ECO:0000256" key="1">
    <source>
        <dbReference type="ARBA" id="ARBA00022574"/>
    </source>
</evidence>